<reference evidence="13" key="1">
    <citation type="journal article" date="2019" name="Int. J. Syst. Evol. Microbiol.">
        <title>The Global Catalogue of Microorganisms (GCM) 10K type strain sequencing project: providing services to taxonomists for standard genome sequencing and annotation.</title>
        <authorList>
            <consortium name="The Broad Institute Genomics Platform"/>
            <consortium name="The Broad Institute Genome Sequencing Center for Infectious Disease"/>
            <person name="Wu L."/>
            <person name="Ma J."/>
        </authorList>
    </citation>
    <scope>NUCLEOTIDE SEQUENCE [LARGE SCALE GENOMIC DNA]</scope>
    <source>
        <strain evidence="13">JCM 18304</strain>
    </source>
</reference>
<dbReference type="CDD" id="cd16917">
    <property type="entry name" value="HATPase_UhpB-NarQ-NarX-like"/>
    <property type="match status" value="1"/>
</dbReference>
<evidence type="ECO:0000256" key="8">
    <source>
        <dbReference type="ARBA" id="ARBA00023012"/>
    </source>
</evidence>
<evidence type="ECO:0000256" key="1">
    <source>
        <dbReference type="ARBA" id="ARBA00000085"/>
    </source>
</evidence>
<proteinExistence type="predicted"/>
<dbReference type="Gene3D" id="3.30.565.10">
    <property type="entry name" value="Histidine kinase-like ATPase, C-terminal domain"/>
    <property type="match status" value="1"/>
</dbReference>
<evidence type="ECO:0000259" key="10">
    <source>
        <dbReference type="Pfam" id="PF07730"/>
    </source>
</evidence>
<evidence type="ECO:0000259" key="11">
    <source>
        <dbReference type="Pfam" id="PF13796"/>
    </source>
</evidence>
<organism evidence="12 13">
    <name type="scientific">Rugosimonospora acidiphila</name>
    <dbReference type="NCBI Taxonomy" id="556531"/>
    <lineage>
        <taxon>Bacteria</taxon>
        <taxon>Bacillati</taxon>
        <taxon>Actinomycetota</taxon>
        <taxon>Actinomycetes</taxon>
        <taxon>Micromonosporales</taxon>
        <taxon>Micromonosporaceae</taxon>
        <taxon>Rugosimonospora</taxon>
    </lineage>
</organism>
<keyword evidence="13" id="KW-1185">Reference proteome</keyword>
<dbReference type="InterPro" id="IPR050482">
    <property type="entry name" value="Sensor_HK_TwoCompSys"/>
</dbReference>
<evidence type="ECO:0000256" key="2">
    <source>
        <dbReference type="ARBA" id="ARBA00012438"/>
    </source>
</evidence>
<keyword evidence="3" id="KW-0597">Phosphoprotein</keyword>
<dbReference type="EC" id="2.7.13.3" evidence="2"/>
<dbReference type="Pfam" id="PF07730">
    <property type="entry name" value="HisKA_3"/>
    <property type="match status" value="1"/>
</dbReference>
<keyword evidence="6" id="KW-0418">Kinase</keyword>
<keyword evidence="5" id="KW-0547">Nucleotide-binding</keyword>
<gene>
    <name evidence="12" type="ORF">GCM10023322_22270</name>
</gene>
<evidence type="ECO:0000256" key="6">
    <source>
        <dbReference type="ARBA" id="ARBA00022777"/>
    </source>
</evidence>
<keyword evidence="9" id="KW-0472">Membrane</keyword>
<dbReference type="Pfam" id="PF13796">
    <property type="entry name" value="Sensor"/>
    <property type="match status" value="1"/>
</dbReference>
<keyword evidence="9" id="KW-1133">Transmembrane helix</keyword>
<protein>
    <recommendedName>
        <fullName evidence="2">histidine kinase</fullName>
        <ecNumber evidence="2">2.7.13.3</ecNumber>
    </recommendedName>
</protein>
<evidence type="ECO:0000256" key="9">
    <source>
        <dbReference type="SAM" id="Phobius"/>
    </source>
</evidence>
<accession>A0ABP9RQK0</accession>
<dbReference type="SUPFAM" id="SSF55874">
    <property type="entry name" value="ATPase domain of HSP90 chaperone/DNA topoisomerase II/histidine kinase"/>
    <property type="match status" value="1"/>
</dbReference>
<feature type="transmembrane region" description="Helical" evidence="9">
    <location>
        <begin position="140"/>
        <end position="161"/>
    </location>
</feature>
<dbReference type="InterPro" id="IPR036890">
    <property type="entry name" value="HATPase_C_sf"/>
</dbReference>
<dbReference type="Proteomes" id="UP001501570">
    <property type="component" value="Unassembled WGS sequence"/>
</dbReference>
<comment type="caution">
    <text evidence="12">The sequence shown here is derived from an EMBL/GenBank/DDBJ whole genome shotgun (WGS) entry which is preliminary data.</text>
</comment>
<feature type="domain" description="Putative sensor" evidence="11">
    <location>
        <begin position="3"/>
        <end position="176"/>
    </location>
</feature>
<evidence type="ECO:0000313" key="13">
    <source>
        <dbReference type="Proteomes" id="UP001501570"/>
    </source>
</evidence>
<feature type="transmembrane region" description="Helical" evidence="9">
    <location>
        <begin position="95"/>
        <end position="120"/>
    </location>
</feature>
<evidence type="ECO:0000313" key="12">
    <source>
        <dbReference type="EMBL" id="GAA5183304.1"/>
    </source>
</evidence>
<keyword evidence="4" id="KW-0808">Transferase</keyword>
<sequence>MGGLTGLGAWVALLVYLFCLASFPFLVGVPLVLFVAIPMVRALANVERSRAGRLLGTPVERPYRPARRGMLARYGGILADPPSWRDLAWLWVHTVYGPAVGLLVGGLWAVSLIGITMPAWYAVVPDHLGIDYDGLRVHNLSGALLVVPLGVLNAIVAALVARPLALGEAYLARWLLRPTAGSRLAQRVEDLSVSRAQTVDARAAELRRIERDLHDGAQARLVSLTMSLGLAEEVLQTDPQAAARLLAEARGSAGSALTELRDLVRGIHPPVLADRGLPGALEALALRSAVPVESHLGPVGRLPAPVESALYFTAAEALTNIAKHSAATRAGLGLERVGDVLHLEISDDGKGGADPGRGGGLAGIAGRLDAFDGRMTITSPPGGPTVLHVELPCG</sequence>
<evidence type="ECO:0000256" key="5">
    <source>
        <dbReference type="ARBA" id="ARBA00022741"/>
    </source>
</evidence>
<feature type="transmembrane region" description="Helical" evidence="9">
    <location>
        <begin position="12"/>
        <end position="40"/>
    </location>
</feature>
<keyword evidence="8" id="KW-0902">Two-component regulatory system</keyword>
<evidence type="ECO:0000256" key="3">
    <source>
        <dbReference type="ARBA" id="ARBA00022553"/>
    </source>
</evidence>
<dbReference type="Gene3D" id="1.20.5.1930">
    <property type="match status" value="1"/>
</dbReference>
<evidence type="ECO:0000256" key="7">
    <source>
        <dbReference type="ARBA" id="ARBA00022840"/>
    </source>
</evidence>
<evidence type="ECO:0000256" key="4">
    <source>
        <dbReference type="ARBA" id="ARBA00022679"/>
    </source>
</evidence>
<keyword evidence="7" id="KW-0067">ATP-binding</keyword>
<dbReference type="EMBL" id="BAABJQ010000005">
    <property type="protein sequence ID" value="GAA5183304.1"/>
    <property type="molecule type" value="Genomic_DNA"/>
</dbReference>
<dbReference type="PANTHER" id="PTHR24421">
    <property type="entry name" value="NITRATE/NITRITE SENSOR PROTEIN NARX-RELATED"/>
    <property type="match status" value="1"/>
</dbReference>
<feature type="domain" description="Signal transduction histidine kinase subgroup 3 dimerisation and phosphoacceptor" evidence="10">
    <location>
        <begin position="205"/>
        <end position="272"/>
    </location>
</feature>
<dbReference type="InterPro" id="IPR011712">
    <property type="entry name" value="Sig_transdc_His_kin_sub3_dim/P"/>
</dbReference>
<comment type="catalytic activity">
    <reaction evidence="1">
        <text>ATP + protein L-histidine = ADP + protein N-phospho-L-histidine.</text>
        <dbReference type="EC" id="2.7.13.3"/>
    </reaction>
</comment>
<dbReference type="PANTHER" id="PTHR24421:SF10">
    <property type="entry name" value="NITRATE_NITRITE SENSOR PROTEIN NARQ"/>
    <property type="match status" value="1"/>
</dbReference>
<dbReference type="InterPro" id="IPR025828">
    <property type="entry name" value="Put_sensor_dom"/>
</dbReference>
<name>A0ABP9RQK0_9ACTN</name>
<keyword evidence="9" id="KW-0812">Transmembrane</keyword>